<evidence type="ECO:0000313" key="2">
    <source>
        <dbReference type="Proteomes" id="UP001321526"/>
    </source>
</evidence>
<organism evidence="1 2">
    <name type="scientific">Salinicola endophyticus</name>
    <dbReference type="NCBI Taxonomy" id="1949083"/>
    <lineage>
        <taxon>Bacteria</taxon>
        <taxon>Pseudomonadati</taxon>
        <taxon>Pseudomonadota</taxon>
        <taxon>Gammaproteobacteria</taxon>
        <taxon>Oceanospirillales</taxon>
        <taxon>Halomonadaceae</taxon>
        <taxon>Salinicola</taxon>
    </lineage>
</organism>
<dbReference type="PANTHER" id="PTHR43106">
    <property type="entry name" value="DEHYDROGENASE-RELATED"/>
    <property type="match status" value="1"/>
</dbReference>
<reference evidence="1 2" key="1">
    <citation type="submission" date="2019-01" db="EMBL/GenBank/DDBJ databases">
        <title>Genome sequence of Salinicola endophyticus REST5.</title>
        <authorList>
            <person name="Nascimento F.X."/>
        </authorList>
    </citation>
    <scope>NUCLEOTIDE SEQUENCE [LARGE SCALE GENOMIC DNA]</scope>
    <source>
        <strain evidence="1 2">REST5</strain>
    </source>
</reference>
<dbReference type="Pfam" id="PF13450">
    <property type="entry name" value="NAD_binding_8"/>
    <property type="match status" value="1"/>
</dbReference>
<proteinExistence type="predicted"/>
<dbReference type="InterPro" id="IPR036188">
    <property type="entry name" value="FAD/NAD-bd_sf"/>
</dbReference>
<keyword evidence="2" id="KW-1185">Reference proteome</keyword>
<dbReference type="SUPFAM" id="SSF51905">
    <property type="entry name" value="FAD/NAD(P)-binding domain"/>
    <property type="match status" value="1"/>
</dbReference>
<accession>A0ABY8FHT9</accession>
<dbReference type="PANTHER" id="PTHR43106:SF1">
    <property type="entry name" value="DEHYDROGENASE-RELATED"/>
    <property type="match status" value="1"/>
</dbReference>
<evidence type="ECO:0000313" key="1">
    <source>
        <dbReference type="EMBL" id="WFF42376.1"/>
    </source>
</evidence>
<dbReference type="EMBL" id="CP035631">
    <property type="protein sequence ID" value="WFF42376.1"/>
    <property type="molecule type" value="Genomic_DNA"/>
</dbReference>
<name>A0ABY8FHT9_9GAMM</name>
<gene>
    <name evidence="1" type="ORF">EVC62_13155</name>
</gene>
<dbReference type="Gene3D" id="3.50.50.60">
    <property type="entry name" value="FAD/NAD(P)-binding domain"/>
    <property type="match status" value="1"/>
</dbReference>
<sequence length="468" mass="51711">MNFRSGIVKHYHESVYANLTEAALYTRCRLFPSFAAVRPEAPVTHYDSVIVGAGPAGLAAASRLAHRGLRVLLLDQGHAIDRRDRHAEAELTQGHGGAGLYSDGKFSFYPSATELWRLPYRAPLRQAYAWTRELLAAHGMTTPPFPDRADVYTPCHNAWSLKHYPSYYLPLEQREAMIANLVDSLDVEIVSDTQVISQRYDEGEARHHLQLRAADGTSSALTATTLVWAAGRFGPLALGEGIRTRFRRLEVGFRIEQPSEHAFFQDFADLDPKLTLHAADKTTEWRTFCACRHGRTVLTQTQGLWTVSGHSDGPPTARSNVGFNTRILDESLARETIAALTRTLGRADTHFDLPLSAWLADDHDATAAMERVYGAPLAQAMQRGLRQLVDNFPLLEAESTRLIGPTLEGVGWYPEVDESLRLGDRPTWVVGDACGLFRGIVAAFVSGHYAASAVAEALTQPARLQERA</sequence>
<dbReference type="Proteomes" id="UP001321526">
    <property type="component" value="Chromosome"/>
</dbReference>
<protein>
    <submittedName>
        <fullName evidence="1">FAD-binding protein</fullName>
    </submittedName>
</protein>